<dbReference type="Pfam" id="PF25171">
    <property type="entry name" value="Beta-prop_WDR36-Utp21_1st"/>
    <property type="match status" value="1"/>
</dbReference>
<dbReference type="PANTHER" id="PTHR22840:SF12">
    <property type="entry name" value="WD REPEAT-CONTAINING PROTEIN 36"/>
    <property type="match status" value="1"/>
</dbReference>
<evidence type="ECO:0000313" key="4">
    <source>
        <dbReference type="EMBL" id="CAD6195675.1"/>
    </source>
</evidence>
<dbReference type="InterPro" id="IPR015943">
    <property type="entry name" value="WD40/YVTN_repeat-like_dom_sf"/>
</dbReference>
<dbReference type="InterPro" id="IPR011047">
    <property type="entry name" value="Quinoprotein_ADH-like_sf"/>
</dbReference>
<dbReference type="Gene3D" id="2.130.10.10">
    <property type="entry name" value="YVTN repeat-like/Quinoprotein amine dehydrogenase"/>
    <property type="match status" value="2"/>
</dbReference>
<dbReference type="SMART" id="SM00320">
    <property type="entry name" value="WD40"/>
    <property type="match status" value="7"/>
</dbReference>
<dbReference type="SUPFAM" id="SSF50998">
    <property type="entry name" value="Quinoprotein alcohol dehydrogenase-like"/>
    <property type="match status" value="1"/>
</dbReference>
<keyword evidence="1" id="KW-0853">WD repeat</keyword>
<dbReference type="Proteomes" id="UP000835052">
    <property type="component" value="Unassembled WGS sequence"/>
</dbReference>
<organism evidence="4 5">
    <name type="scientific">Caenorhabditis auriculariae</name>
    <dbReference type="NCBI Taxonomy" id="2777116"/>
    <lineage>
        <taxon>Eukaryota</taxon>
        <taxon>Metazoa</taxon>
        <taxon>Ecdysozoa</taxon>
        <taxon>Nematoda</taxon>
        <taxon>Chromadorea</taxon>
        <taxon>Rhabditida</taxon>
        <taxon>Rhabditina</taxon>
        <taxon>Rhabditomorpha</taxon>
        <taxon>Rhabditoidea</taxon>
        <taxon>Rhabditidae</taxon>
        <taxon>Peloderinae</taxon>
        <taxon>Caenorhabditis</taxon>
    </lineage>
</organism>
<evidence type="ECO:0000256" key="1">
    <source>
        <dbReference type="PROSITE-ProRule" id="PRU00221"/>
    </source>
</evidence>
<name>A0A8S1HK48_9PELO</name>
<protein>
    <recommendedName>
        <fullName evidence="6">Small-subunit processome Utp21 domain-containing protein</fullName>
    </recommendedName>
</protein>
<feature type="repeat" description="WD" evidence="1">
    <location>
        <begin position="314"/>
        <end position="354"/>
    </location>
</feature>
<dbReference type="OrthoDB" id="10250769at2759"/>
<evidence type="ECO:0008006" key="6">
    <source>
        <dbReference type="Google" id="ProtNLM"/>
    </source>
</evidence>
<dbReference type="GO" id="GO:0034388">
    <property type="term" value="C:Pwp2p-containing subcomplex of 90S preribosome"/>
    <property type="evidence" value="ECO:0007669"/>
    <property type="project" value="TreeGrafter"/>
</dbReference>
<dbReference type="InterPro" id="IPR001680">
    <property type="entry name" value="WD40_rpt"/>
</dbReference>
<dbReference type="GO" id="GO:0032040">
    <property type="term" value="C:small-subunit processome"/>
    <property type="evidence" value="ECO:0007669"/>
    <property type="project" value="InterPro"/>
</dbReference>
<evidence type="ECO:0000259" key="3">
    <source>
        <dbReference type="Pfam" id="PF25171"/>
    </source>
</evidence>
<gene>
    <name evidence="4" type="ORF">CAUJ_LOCUS11594</name>
</gene>
<dbReference type="InterPro" id="IPR007319">
    <property type="entry name" value="WDR36/Utp21_C"/>
</dbReference>
<feature type="domain" description="WDR36/Utp21 C-terminal" evidence="2">
    <location>
        <begin position="696"/>
        <end position="896"/>
    </location>
</feature>
<dbReference type="FunFam" id="2.130.10.10:FF:002016">
    <property type="entry name" value="Protein CBG22378"/>
    <property type="match status" value="1"/>
</dbReference>
<accession>A0A8S1HK48</accession>
<keyword evidence="5" id="KW-1185">Reference proteome</keyword>
<dbReference type="PROSITE" id="PS50082">
    <property type="entry name" value="WD_REPEATS_2"/>
    <property type="match status" value="3"/>
</dbReference>
<feature type="repeat" description="WD" evidence="1">
    <location>
        <begin position="268"/>
        <end position="299"/>
    </location>
</feature>
<sequence>MKRATSELFSPYRSLGVVCTEVTPTVRTTFIGKKSSLSLVCAIDNVLLNYNASKLRPIAMSEPLKTKITAVASTSRCVYAACDDSIALLPFCRDIQKYIPIEHKITKMLVLGTQLVACDEKNGILVIDVETEEKVLYVEGSEDFQITALVHPSTYLNKILIGSSDGRMRIFNFHTGKVIHEFNKKWNSRINVLQQSTAIDIIAVGLANGQILVMNVKTDEVLFNFRHDSGISAIGFRDDGEASMVSVDDKGSMAVWNLEKEELIGKVLNIHKAAVQLLHFVPGEPVMITTSTDNSMRTWIFDGADGMPRQLVILEGHSEPVTSLTFASKTQILSAGLDGTVRKYDATSVTMRSKLGTAATMSKADARKKNVDFESVKLAPVVEMAIGWTREAAWDNSQLGQLAKDSVGTCKLQHERFKANEALIGTTATSICLCPSGNFAYIGYSSGHIDKFNVQSGRHVHTYTEESGGAKKAKHKNLKKKQNAQKRVTAHDDSVTGLTLDQRGAELCSASSSGVLKFWTTKTGAFTKMKSCNVNSLIAVSCEANDGKASVAILDSLTHKIVRFFKQVGPAIHALEFSSDGKWILIADNVNYIRVFDLATSDLIDVLLFSKPCVGISFNPTGEYMATIHEGEKAMFVWANKAMFATHVNIRSLALDYTPTWEQDLGSSVDAFNKVYIDFDEDEMMEEEARRLRELQIDPSLVTYSGLAISRWANLPDLSLIKERNKPTEAPRKAKQTPFFLTAAATLEGFEFFGPEKENENEDRLKLQAKRSLLEMESSFSAILKKATLIEHLIEAFEKLKTKSVSAIDFEIRNLSPRVLPLFLRMLLEVLKTRRDFELVQAYLATALKIHRREFWANDSNEEMSSALEELAAEQTAAWREYESLLLHDTAVVLWVKNALL</sequence>
<dbReference type="InterPro" id="IPR059157">
    <property type="entry name" value="WDR36-Utp21_N"/>
</dbReference>
<feature type="domain" description="WDR36/Utp21 N-terminal" evidence="3">
    <location>
        <begin position="40"/>
        <end position="302"/>
    </location>
</feature>
<dbReference type="EMBL" id="CAJGYM010000058">
    <property type="protein sequence ID" value="CAD6195675.1"/>
    <property type="molecule type" value="Genomic_DNA"/>
</dbReference>
<feature type="repeat" description="WD" evidence="1">
    <location>
        <begin position="488"/>
        <end position="529"/>
    </location>
</feature>
<comment type="caution">
    <text evidence="4">The sequence shown here is derived from an EMBL/GenBank/DDBJ whole genome shotgun (WGS) entry which is preliminary data.</text>
</comment>
<dbReference type="Pfam" id="PF25168">
    <property type="entry name" value="Beta-prop_WDR36-Utp21_2nd"/>
    <property type="match status" value="1"/>
</dbReference>
<evidence type="ECO:0000259" key="2">
    <source>
        <dbReference type="Pfam" id="PF04192"/>
    </source>
</evidence>
<dbReference type="AlphaFoldDB" id="A0A8S1HK48"/>
<dbReference type="GO" id="GO:0006364">
    <property type="term" value="P:rRNA processing"/>
    <property type="evidence" value="ECO:0007669"/>
    <property type="project" value="InterPro"/>
</dbReference>
<proteinExistence type="predicted"/>
<dbReference type="Pfam" id="PF04192">
    <property type="entry name" value="Utp21"/>
    <property type="match status" value="1"/>
</dbReference>
<dbReference type="PANTHER" id="PTHR22840">
    <property type="entry name" value="WD REPEAT-CONTAINING PROTEIN 36"/>
    <property type="match status" value="1"/>
</dbReference>
<reference evidence="4" key="1">
    <citation type="submission" date="2020-10" db="EMBL/GenBank/DDBJ databases">
        <authorList>
            <person name="Kikuchi T."/>
        </authorList>
    </citation>
    <scope>NUCLEOTIDE SEQUENCE</scope>
    <source>
        <strain evidence="4">NKZ352</strain>
    </source>
</reference>
<evidence type="ECO:0000313" key="5">
    <source>
        <dbReference type="Proteomes" id="UP000835052"/>
    </source>
</evidence>